<gene>
    <name evidence="2" type="ORF">ElyMa_000160900</name>
</gene>
<comment type="caution">
    <text evidence="2">The sequence shown here is derived from an EMBL/GenBank/DDBJ whole genome shotgun (WGS) entry which is preliminary data.</text>
</comment>
<protein>
    <submittedName>
        <fullName evidence="2">Uncharacterized protein</fullName>
    </submittedName>
</protein>
<accession>A0AAV4ES79</accession>
<feature type="compositionally biased region" description="Acidic residues" evidence="1">
    <location>
        <begin position="24"/>
        <end position="53"/>
    </location>
</feature>
<evidence type="ECO:0000313" key="3">
    <source>
        <dbReference type="Proteomes" id="UP000762676"/>
    </source>
</evidence>
<name>A0AAV4ES79_9GAST</name>
<evidence type="ECO:0000256" key="1">
    <source>
        <dbReference type="SAM" id="MobiDB-lite"/>
    </source>
</evidence>
<sequence length="74" mass="8151">MNAKDADRCNEDREVDYAMSHGTDDDDNGDDDDDDDDDSDDDDDDDDEDDTGEGNDGGVEINRTSPCVSRCIKL</sequence>
<keyword evidence="3" id="KW-1185">Reference proteome</keyword>
<evidence type="ECO:0000313" key="2">
    <source>
        <dbReference type="EMBL" id="GFR63616.1"/>
    </source>
</evidence>
<organism evidence="2 3">
    <name type="scientific">Elysia marginata</name>
    <dbReference type="NCBI Taxonomy" id="1093978"/>
    <lineage>
        <taxon>Eukaryota</taxon>
        <taxon>Metazoa</taxon>
        <taxon>Spiralia</taxon>
        <taxon>Lophotrochozoa</taxon>
        <taxon>Mollusca</taxon>
        <taxon>Gastropoda</taxon>
        <taxon>Heterobranchia</taxon>
        <taxon>Euthyneura</taxon>
        <taxon>Panpulmonata</taxon>
        <taxon>Sacoglossa</taxon>
        <taxon>Placobranchoidea</taxon>
        <taxon>Plakobranchidae</taxon>
        <taxon>Elysia</taxon>
    </lineage>
</organism>
<dbReference type="Proteomes" id="UP000762676">
    <property type="component" value="Unassembled WGS sequence"/>
</dbReference>
<feature type="compositionally biased region" description="Basic and acidic residues" evidence="1">
    <location>
        <begin position="1"/>
        <end position="16"/>
    </location>
</feature>
<dbReference type="EMBL" id="BMAT01000299">
    <property type="protein sequence ID" value="GFR63616.1"/>
    <property type="molecule type" value="Genomic_DNA"/>
</dbReference>
<feature type="region of interest" description="Disordered" evidence="1">
    <location>
        <begin position="1"/>
        <end position="74"/>
    </location>
</feature>
<reference evidence="2 3" key="1">
    <citation type="journal article" date="2021" name="Elife">
        <title>Chloroplast acquisition without the gene transfer in kleptoplastic sea slugs, Plakobranchus ocellatus.</title>
        <authorList>
            <person name="Maeda T."/>
            <person name="Takahashi S."/>
            <person name="Yoshida T."/>
            <person name="Shimamura S."/>
            <person name="Takaki Y."/>
            <person name="Nagai Y."/>
            <person name="Toyoda A."/>
            <person name="Suzuki Y."/>
            <person name="Arimoto A."/>
            <person name="Ishii H."/>
            <person name="Satoh N."/>
            <person name="Nishiyama T."/>
            <person name="Hasebe M."/>
            <person name="Maruyama T."/>
            <person name="Minagawa J."/>
            <person name="Obokata J."/>
            <person name="Shigenobu S."/>
        </authorList>
    </citation>
    <scope>NUCLEOTIDE SEQUENCE [LARGE SCALE GENOMIC DNA]</scope>
</reference>
<proteinExistence type="predicted"/>
<dbReference type="AlphaFoldDB" id="A0AAV4ES79"/>